<comment type="caution">
    <text evidence="1">The sequence shown here is derived from an EMBL/GenBank/DDBJ whole genome shotgun (WGS) entry which is preliminary data.</text>
</comment>
<dbReference type="EMBL" id="JAKCXM010000275">
    <property type="protein sequence ID" value="KAJ0396898.1"/>
    <property type="molecule type" value="Genomic_DNA"/>
</dbReference>
<dbReference type="PANTHER" id="PTHR13510">
    <property type="entry name" value="FYVE-FINGER-CONTAINING RAB5 EFFECTOR PROTEIN RABENOSYN-5-RELATED"/>
    <property type="match status" value="1"/>
</dbReference>
<keyword evidence="2" id="KW-1185">Reference proteome</keyword>
<dbReference type="PANTHER" id="PTHR13510:SF44">
    <property type="entry name" value="RABENOSYN-5"/>
    <property type="match status" value="1"/>
</dbReference>
<reference evidence="1" key="1">
    <citation type="submission" date="2021-12" db="EMBL/GenBank/DDBJ databases">
        <title>Prjna785345.</title>
        <authorList>
            <person name="Rujirawat T."/>
            <person name="Krajaejun T."/>
        </authorList>
    </citation>
    <scope>NUCLEOTIDE SEQUENCE</scope>
    <source>
        <strain evidence="1">Pi057C3</strain>
    </source>
</reference>
<evidence type="ECO:0008006" key="3">
    <source>
        <dbReference type="Google" id="ProtNLM"/>
    </source>
</evidence>
<name>A0AAD5Q6P3_PYTIN</name>
<sequence length="370" mass="41361">MNVEFPLRDGFFRPLDCSSEDAARWKALAQRLVEQSLAAERPFVATSYQHVDSRRWKLLKEKEQLRVYLPRGRRRVVPPSIDSDDGKNTHGVMAVGSIEGTLEDVVYGVHHTRTEDMRATTAFLSSDALDCAVLHEFERGTAADPFRSLAVKWRILKTPGGSLMKNRDGCVLEYMGIDVDSEGQRFAFHVVETFKHPICPPFHPRCSIRADAHTRVIYRELSPGRVGVFFMGDYSFGGLIPGIFARRTAAEIALSICKTVLCAEAKKLTTLALQRSPIFKNQLWTTTSASASASSRSVSSEASGMRTVSQLLPGTSTDKCSICLGEPSYLHTMSWCKICGKTVCSKCRSRKYLLTDDGKLRIAWYYDRSL</sequence>
<dbReference type="AlphaFoldDB" id="A0AAD5Q6P3"/>
<protein>
    <recommendedName>
        <fullName evidence="3">FYVE-type domain-containing protein</fullName>
    </recommendedName>
</protein>
<dbReference type="Proteomes" id="UP001209570">
    <property type="component" value="Unassembled WGS sequence"/>
</dbReference>
<dbReference type="Gene3D" id="3.30.530.20">
    <property type="match status" value="1"/>
</dbReference>
<dbReference type="SUPFAM" id="SSF57903">
    <property type="entry name" value="FYVE/PHD zinc finger"/>
    <property type="match status" value="1"/>
</dbReference>
<evidence type="ECO:0000313" key="1">
    <source>
        <dbReference type="EMBL" id="KAJ0396898.1"/>
    </source>
</evidence>
<dbReference type="InterPro" id="IPR023393">
    <property type="entry name" value="START-like_dom_sf"/>
</dbReference>
<evidence type="ECO:0000313" key="2">
    <source>
        <dbReference type="Proteomes" id="UP001209570"/>
    </source>
</evidence>
<organism evidence="1 2">
    <name type="scientific">Pythium insidiosum</name>
    <name type="common">Pythiosis disease agent</name>
    <dbReference type="NCBI Taxonomy" id="114742"/>
    <lineage>
        <taxon>Eukaryota</taxon>
        <taxon>Sar</taxon>
        <taxon>Stramenopiles</taxon>
        <taxon>Oomycota</taxon>
        <taxon>Peronosporomycetes</taxon>
        <taxon>Pythiales</taxon>
        <taxon>Pythiaceae</taxon>
        <taxon>Pythium</taxon>
    </lineage>
</organism>
<dbReference type="InterPro" id="IPR011011">
    <property type="entry name" value="Znf_FYVE_PHD"/>
</dbReference>
<accession>A0AAD5Q6P3</accession>
<proteinExistence type="predicted"/>
<gene>
    <name evidence="1" type="ORF">P43SY_000164</name>
</gene>
<dbReference type="InterPro" id="IPR052727">
    <property type="entry name" value="Rab4/Rab5_effector"/>
</dbReference>